<evidence type="ECO:0000313" key="2">
    <source>
        <dbReference type="Proteomes" id="UP001148455"/>
    </source>
</evidence>
<organism evidence="1 2">
    <name type="scientific">Mediterraneibacter gnavus</name>
    <name type="common">Ruminococcus gnavus</name>
    <dbReference type="NCBI Taxonomy" id="33038"/>
    <lineage>
        <taxon>Bacteria</taxon>
        <taxon>Bacillati</taxon>
        <taxon>Bacillota</taxon>
        <taxon>Clostridia</taxon>
        <taxon>Lachnospirales</taxon>
        <taxon>Lachnospiraceae</taxon>
        <taxon>Mediterraneibacter</taxon>
    </lineage>
</organism>
<dbReference type="AlphaFoldDB" id="A0A9X3HDZ9"/>
<accession>A0A9X3HDZ9</accession>
<dbReference type="Gene3D" id="1.10.1220.10">
    <property type="entry name" value="Met repressor-like"/>
    <property type="match status" value="1"/>
</dbReference>
<dbReference type="SUPFAM" id="SSF47598">
    <property type="entry name" value="Ribbon-helix-helix"/>
    <property type="match status" value="1"/>
</dbReference>
<name>A0A9X3HDZ9_MEDGN</name>
<dbReference type="InterPro" id="IPR013321">
    <property type="entry name" value="Arc_rbn_hlx_hlx"/>
</dbReference>
<dbReference type="RefSeq" id="WP_182280211.1">
    <property type="nucleotide sequence ID" value="NZ_JAPZEC010000001.1"/>
</dbReference>
<evidence type="ECO:0000313" key="1">
    <source>
        <dbReference type="EMBL" id="MCZ7692793.1"/>
    </source>
</evidence>
<reference evidence="1" key="1">
    <citation type="submission" date="2022-12" db="EMBL/GenBank/DDBJ databases">
        <title>Genome of R. gnavus strain RSHDN_123.</title>
        <authorList>
            <person name="Abdugheni R."/>
        </authorList>
    </citation>
    <scope>NUCLEOTIDE SEQUENCE</scope>
    <source>
        <strain evidence="1">RSHDN_123</strain>
    </source>
</reference>
<dbReference type="GO" id="GO:0006355">
    <property type="term" value="P:regulation of DNA-templated transcription"/>
    <property type="evidence" value="ECO:0007669"/>
    <property type="project" value="InterPro"/>
</dbReference>
<gene>
    <name evidence="1" type="ORF">O8D18_01845</name>
</gene>
<dbReference type="Proteomes" id="UP001148455">
    <property type="component" value="Unassembled WGS sequence"/>
</dbReference>
<comment type="caution">
    <text evidence="1">The sequence shown here is derived from an EMBL/GenBank/DDBJ whole genome shotgun (WGS) entry which is preliminary data.</text>
</comment>
<evidence type="ECO:0008006" key="3">
    <source>
        <dbReference type="Google" id="ProtNLM"/>
    </source>
</evidence>
<sequence length="55" mass="6430">MFKLKKEATEYENKSLRLPKDLIDEVQALANKNNLSFNKVVIQCIEYALDNMEPE</sequence>
<protein>
    <recommendedName>
        <fullName evidence="3">Arc family DNA-binding protein</fullName>
    </recommendedName>
</protein>
<proteinExistence type="predicted"/>
<dbReference type="InterPro" id="IPR010985">
    <property type="entry name" value="Ribbon_hlx_hlx"/>
</dbReference>
<dbReference type="EMBL" id="JAPZED010000001">
    <property type="protein sequence ID" value="MCZ7692793.1"/>
    <property type="molecule type" value="Genomic_DNA"/>
</dbReference>